<dbReference type="InterPro" id="IPR005511">
    <property type="entry name" value="SMP-30"/>
</dbReference>
<comment type="caution">
    <text evidence="3">The sequence shown here is derived from an EMBL/GenBank/DDBJ whole genome shotgun (WGS) entry which is preliminary data.</text>
</comment>
<dbReference type="RefSeq" id="WP_386835133.1">
    <property type="nucleotide sequence ID" value="NZ_JBHUNP010000001.1"/>
</dbReference>
<gene>
    <name evidence="3" type="ORF">ACFSX5_17380</name>
</gene>
<dbReference type="PRINTS" id="PR01790">
    <property type="entry name" value="SMP30FAMILY"/>
</dbReference>
<evidence type="ECO:0000259" key="2">
    <source>
        <dbReference type="Pfam" id="PF08450"/>
    </source>
</evidence>
<comment type="similarity">
    <text evidence="1">Belongs to the SMP-30/CGR1 family.</text>
</comment>
<accession>A0ABW5QPZ2</accession>
<dbReference type="EMBL" id="JBHUNP010000001">
    <property type="protein sequence ID" value="MFD2649561.1"/>
    <property type="molecule type" value="Genomic_DNA"/>
</dbReference>
<evidence type="ECO:0000313" key="4">
    <source>
        <dbReference type="Proteomes" id="UP001597521"/>
    </source>
</evidence>
<dbReference type="PANTHER" id="PTHR10907:SF47">
    <property type="entry name" value="REGUCALCIN"/>
    <property type="match status" value="1"/>
</dbReference>
<dbReference type="InterPro" id="IPR011042">
    <property type="entry name" value="6-blade_b-propeller_TolB-like"/>
</dbReference>
<reference evidence="4" key="1">
    <citation type="journal article" date="2019" name="Int. J. Syst. Evol. Microbiol.">
        <title>The Global Catalogue of Microorganisms (GCM) 10K type strain sequencing project: providing services to taxonomists for standard genome sequencing and annotation.</title>
        <authorList>
            <consortium name="The Broad Institute Genomics Platform"/>
            <consortium name="The Broad Institute Genome Sequencing Center for Infectious Disease"/>
            <person name="Wu L."/>
            <person name="Ma J."/>
        </authorList>
    </citation>
    <scope>NUCLEOTIDE SEQUENCE [LARGE SCALE GENOMIC DNA]</scope>
    <source>
        <strain evidence="4">CCM 7427</strain>
    </source>
</reference>
<dbReference type="InterPro" id="IPR013658">
    <property type="entry name" value="SGL"/>
</dbReference>
<organism evidence="3 4">
    <name type="scientific">Devosia albogilva</name>
    <dbReference type="NCBI Taxonomy" id="429726"/>
    <lineage>
        <taxon>Bacteria</taxon>
        <taxon>Pseudomonadati</taxon>
        <taxon>Pseudomonadota</taxon>
        <taxon>Alphaproteobacteria</taxon>
        <taxon>Hyphomicrobiales</taxon>
        <taxon>Devosiaceae</taxon>
        <taxon>Devosia</taxon>
    </lineage>
</organism>
<protein>
    <submittedName>
        <fullName evidence="3">SMP-30/gluconolactonase/LRE family protein</fullName>
    </submittedName>
</protein>
<dbReference type="Pfam" id="PF08450">
    <property type="entry name" value="SGL"/>
    <property type="match status" value="1"/>
</dbReference>
<proteinExistence type="inferred from homology"/>
<dbReference type="SUPFAM" id="SSF63829">
    <property type="entry name" value="Calcium-dependent phosphotriesterase"/>
    <property type="match status" value="1"/>
</dbReference>
<dbReference type="PANTHER" id="PTHR10907">
    <property type="entry name" value="REGUCALCIN"/>
    <property type="match status" value="1"/>
</dbReference>
<dbReference type="Gene3D" id="2.120.10.30">
    <property type="entry name" value="TolB, C-terminal domain"/>
    <property type="match status" value="1"/>
</dbReference>
<name>A0ABW5QPZ2_9HYPH</name>
<dbReference type="Proteomes" id="UP001597521">
    <property type="component" value="Unassembled WGS sequence"/>
</dbReference>
<feature type="domain" description="SMP-30/Gluconolactonase/LRE-like region" evidence="2">
    <location>
        <begin position="15"/>
        <end position="258"/>
    </location>
</feature>
<sequence>MTDTAHLLIDSRCELGEGPLWHPQRQQLFYFDINRRTLFAARAGGSVEGRWPLEEMASAAAVIDEQTLMLATETGLKRFDLTSRMSETIVAIEADKPGTRSNDGRCHPSGGYWIGTIGRDSEEDPQGTLYHYRAGELTVLKTPVAIPNATCFSPDGAIAYWTDTPTKRILKCPVDPATGLPNGEWSLFVEVPEDEGYPDGAVVDSAGYLWSARWGGHRVVRHAPDGSVDRVVHVPVSQVSCPALGGPELKTLFITTATKNLSAEQLASEKVAGGVFAIEVDVPGQPEPVFQA</sequence>
<evidence type="ECO:0000313" key="3">
    <source>
        <dbReference type="EMBL" id="MFD2649561.1"/>
    </source>
</evidence>
<evidence type="ECO:0000256" key="1">
    <source>
        <dbReference type="ARBA" id="ARBA00008853"/>
    </source>
</evidence>
<keyword evidence="4" id="KW-1185">Reference proteome</keyword>